<reference evidence="2 3" key="1">
    <citation type="submission" date="2020-07" db="EMBL/GenBank/DDBJ databases">
        <authorList>
            <person name="Zhuang K."/>
            <person name="Ran Y."/>
        </authorList>
    </citation>
    <scope>NUCLEOTIDE SEQUENCE [LARGE SCALE GENOMIC DNA]</scope>
    <source>
        <strain evidence="2 3">WCH-YHL-001</strain>
    </source>
</reference>
<evidence type="ECO:0000313" key="2">
    <source>
        <dbReference type="EMBL" id="QLY28657.1"/>
    </source>
</evidence>
<name>A0A7D6VB58_9NOCA</name>
<dbReference type="AlphaFoldDB" id="A0A7D6VB58"/>
<proteinExistence type="predicted"/>
<evidence type="ECO:0000259" key="1">
    <source>
        <dbReference type="Pfam" id="PF13460"/>
    </source>
</evidence>
<dbReference type="InterPro" id="IPR016040">
    <property type="entry name" value="NAD(P)-bd_dom"/>
</dbReference>
<dbReference type="SUPFAM" id="SSF51735">
    <property type="entry name" value="NAD(P)-binding Rossmann-fold domains"/>
    <property type="match status" value="2"/>
</dbReference>
<dbReference type="InterPro" id="IPR036291">
    <property type="entry name" value="NAD(P)-bd_dom_sf"/>
</dbReference>
<evidence type="ECO:0000313" key="3">
    <source>
        <dbReference type="Proteomes" id="UP000515512"/>
    </source>
</evidence>
<organism evidence="2 3">
    <name type="scientific">Nocardia huaxiensis</name>
    <dbReference type="NCBI Taxonomy" id="2755382"/>
    <lineage>
        <taxon>Bacteria</taxon>
        <taxon>Bacillati</taxon>
        <taxon>Actinomycetota</taxon>
        <taxon>Actinomycetes</taxon>
        <taxon>Mycobacteriales</taxon>
        <taxon>Nocardiaceae</taxon>
        <taxon>Nocardia</taxon>
    </lineage>
</organism>
<dbReference type="Pfam" id="PF13460">
    <property type="entry name" value="NAD_binding_10"/>
    <property type="match status" value="1"/>
</dbReference>
<sequence>MRVFVAGATGAIGRPLVDQLVRAGHQVTGTSRTAEGVASLRASGADAVRLNIFDAEDVAGSTVAALEWPSGTVNIVDDEPAPGREWVPVLAAAVGAPAPAPVPGRAAWERGAANTLARGLGWQPKYPSWRTGFTA</sequence>
<gene>
    <name evidence="2" type="ORF">H0264_25380</name>
</gene>
<dbReference type="EMBL" id="CP059399">
    <property type="protein sequence ID" value="QLY28657.1"/>
    <property type="molecule type" value="Genomic_DNA"/>
</dbReference>
<dbReference type="Proteomes" id="UP000515512">
    <property type="component" value="Chromosome"/>
</dbReference>
<dbReference type="RefSeq" id="WP_181579863.1">
    <property type="nucleotide sequence ID" value="NZ_CP059399.1"/>
</dbReference>
<dbReference type="Gene3D" id="3.40.50.720">
    <property type="entry name" value="NAD(P)-binding Rossmann-like Domain"/>
    <property type="match status" value="2"/>
</dbReference>
<feature type="domain" description="NAD(P)-binding" evidence="1">
    <location>
        <begin position="7"/>
        <end position="59"/>
    </location>
</feature>
<dbReference type="KEGG" id="nhu:H0264_25380"/>
<accession>A0A7D6VB58</accession>
<keyword evidence="3" id="KW-1185">Reference proteome</keyword>
<protein>
    <submittedName>
        <fullName evidence="2">NAD(P)H-binding protein</fullName>
    </submittedName>
</protein>